<dbReference type="Proteomes" id="UP000035642">
    <property type="component" value="Unassembled WGS sequence"/>
</dbReference>
<proteinExistence type="predicted"/>
<name>A0A0K0CTI5_ANGCA</name>
<evidence type="ECO:0000313" key="1">
    <source>
        <dbReference type="Proteomes" id="UP000035642"/>
    </source>
</evidence>
<protein>
    <submittedName>
        <fullName evidence="2">Secreted protein</fullName>
    </submittedName>
</protein>
<sequence length="96" mass="10021">MLSKVCSRCPTLSDVAVIPCMVPEARVANNEVNALSLDGCPSICPSVGSPPAQRANASSFPIGRLRSFSQRRSSHPGVARVAPRLCAGHAGRPLLV</sequence>
<accession>A0A0K0CTI5</accession>
<dbReference type="WBParaSite" id="ACAC_0000039601-mRNA-1">
    <property type="protein sequence ID" value="ACAC_0000039601-mRNA-1"/>
    <property type="gene ID" value="ACAC_0000039601"/>
</dbReference>
<organism evidence="1 2">
    <name type="scientific">Angiostrongylus cantonensis</name>
    <name type="common">Rat lungworm</name>
    <dbReference type="NCBI Taxonomy" id="6313"/>
    <lineage>
        <taxon>Eukaryota</taxon>
        <taxon>Metazoa</taxon>
        <taxon>Ecdysozoa</taxon>
        <taxon>Nematoda</taxon>
        <taxon>Chromadorea</taxon>
        <taxon>Rhabditida</taxon>
        <taxon>Rhabditina</taxon>
        <taxon>Rhabditomorpha</taxon>
        <taxon>Strongyloidea</taxon>
        <taxon>Metastrongylidae</taxon>
        <taxon>Angiostrongylus</taxon>
    </lineage>
</organism>
<reference evidence="2" key="2">
    <citation type="submission" date="2017-02" db="UniProtKB">
        <authorList>
            <consortium name="WormBaseParasite"/>
        </authorList>
    </citation>
    <scope>IDENTIFICATION</scope>
</reference>
<keyword evidence="1" id="KW-1185">Reference proteome</keyword>
<reference evidence="1" key="1">
    <citation type="submission" date="2012-09" db="EMBL/GenBank/DDBJ databases">
        <authorList>
            <person name="Martin A.A."/>
        </authorList>
    </citation>
    <scope>NUCLEOTIDE SEQUENCE</scope>
</reference>
<dbReference type="AlphaFoldDB" id="A0A0K0CTI5"/>
<evidence type="ECO:0000313" key="2">
    <source>
        <dbReference type="WBParaSite" id="ACAC_0000039601-mRNA-1"/>
    </source>
</evidence>